<proteinExistence type="predicted"/>
<evidence type="ECO:0000259" key="4">
    <source>
        <dbReference type="PROSITE" id="PS50932"/>
    </source>
</evidence>
<protein>
    <submittedName>
        <fullName evidence="5">LacI family DNA-binding transcriptional regulator</fullName>
    </submittedName>
</protein>
<dbReference type="PROSITE" id="PS50932">
    <property type="entry name" value="HTH_LACI_2"/>
    <property type="match status" value="1"/>
</dbReference>
<keyword evidence="3" id="KW-0804">Transcription</keyword>
<dbReference type="InterPro" id="IPR046335">
    <property type="entry name" value="LacI/GalR-like_sensor"/>
</dbReference>
<dbReference type="RefSeq" id="WP_187022593.1">
    <property type="nucleotide sequence ID" value="NZ_JACOPB010000007.1"/>
</dbReference>
<reference evidence="5 6" key="1">
    <citation type="submission" date="2020-08" db="EMBL/GenBank/DDBJ databases">
        <title>Genome public.</title>
        <authorList>
            <person name="Liu C."/>
            <person name="Sun Q."/>
        </authorList>
    </citation>
    <scope>NUCLEOTIDE SEQUENCE [LARGE SCALE GENOMIC DNA]</scope>
    <source>
        <strain evidence="5 6">NSJ-66</strain>
    </source>
</reference>
<keyword evidence="6" id="KW-1185">Reference proteome</keyword>
<dbReference type="InterPro" id="IPR028082">
    <property type="entry name" value="Peripla_BP_I"/>
</dbReference>
<dbReference type="PANTHER" id="PTHR30146:SF109">
    <property type="entry name" value="HTH-TYPE TRANSCRIPTIONAL REGULATOR GALS"/>
    <property type="match status" value="1"/>
</dbReference>
<dbReference type="SUPFAM" id="SSF53822">
    <property type="entry name" value="Periplasmic binding protein-like I"/>
    <property type="match status" value="1"/>
</dbReference>
<dbReference type="EMBL" id="JACOPB010000007">
    <property type="protein sequence ID" value="MBC5709579.1"/>
    <property type="molecule type" value="Genomic_DNA"/>
</dbReference>
<dbReference type="Gene3D" id="1.10.260.40">
    <property type="entry name" value="lambda repressor-like DNA-binding domains"/>
    <property type="match status" value="1"/>
</dbReference>
<dbReference type="Gene3D" id="3.40.50.2300">
    <property type="match status" value="2"/>
</dbReference>
<sequence length="351" mass="39143">MVEIQKANMMQIAEHCGVSLKTVSRVLNHPEQVSPKTRDAVRKSMEQCGFQVNLLAKGLKQNRTNIIIVFLDKHNGDYMNLWRSEMLKYLFRYASGIGLKIIVSPSDSHGFLEDETDGFYLLSSGIADGAILLEHMAKDQRIEYLKRTGTPYVVLGQPEEQDIPAVSLDNFDVGLKGGGYLKEKGFKKICYLTNDANFYSTKLRVGGFLKAVPEGRVVYGVKDAKTAYERTRELLQEGAADSIFTNGDNRFLGIYRAAAECGYRIPQDLGVLSADDLAVNEEAYPSLSSLGQDFEGLAENCITLLQSLLQKKQCHEALIREQIFLPSTIKERESTRITGRVRPDSAGQTEP</sequence>
<evidence type="ECO:0000256" key="1">
    <source>
        <dbReference type="ARBA" id="ARBA00023015"/>
    </source>
</evidence>
<dbReference type="InterPro" id="IPR000843">
    <property type="entry name" value="HTH_LacI"/>
</dbReference>
<gene>
    <name evidence="5" type="ORF">H8S75_16600</name>
</gene>
<evidence type="ECO:0000256" key="2">
    <source>
        <dbReference type="ARBA" id="ARBA00023125"/>
    </source>
</evidence>
<dbReference type="SUPFAM" id="SSF47413">
    <property type="entry name" value="lambda repressor-like DNA-binding domains"/>
    <property type="match status" value="1"/>
</dbReference>
<evidence type="ECO:0000313" key="5">
    <source>
        <dbReference type="EMBL" id="MBC5709579.1"/>
    </source>
</evidence>
<accession>A0ABR7H8R8</accession>
<comment type="caution">
    <text evidence="5">The sequence shown here is derived from an EMBL/GenBank/DDBJ whole genome shotgun (WGS) entry which is preliminary data.</text>
</comment>
<organism evidence="5 6">
    <name type="scientific">Hungatella hominis</name>
    <dbReference type="NCBI Taxonomy" id="2763050"/>
    <lineage>
        <taxon>Bacteria</taxon>
        <taxon>Bacillati</taxon>
        <taxon>Bacillota</taxon>
        <taxon>Clostridia</taxon>
        <taxon>Lachnospirales</taxon>
        <taxon>Lachnospiraceae</taxon>
        <taxon>Hungatella</taxon>
    </lineage>
</organism>
<keyword evidence="2 5" id="KW-0238">DNA-binding</keyword>
<dbReference type="GO" id="GO:0003677">
    <property type="term" value="F:DNA binding"/>
    <property type="evidence" value="ECO:0007669"/>
    <property type="project" value="UniProtKB-KW"/>
</dbReference>
<dbReference type="PANTHER" id="PTHR30146">
    <property type="entry name" value="LACI-RELATED TRANSCRIPTIONAL REPRESSOR"/>
    <property type="match status" value="1"/>
</dbReference>
<dbReference type="Pfam" id="PF13377">
    <property type="entry name" value="Peripla_BP_3"/>
    <property type="match status" value="1"/>
</dbReference>
<keyword evidence="1" id="KW-0805">Transcription regulation</keyword>
<dbReference type="InterPro" id="IPR010982">
    <property type="entry name" value="Lambda_DNA-bd_dom_sf"/>
</dbReference>
<evidence type="ECO:0000256" key="3">
    <source>
        <dbReference type="ARBA" id="ARBA00023163"/>
    </source>
</evidence>
<evidence type="ECO:0000313" key="6">
    <source>
        <dbReference type="Proteomes" id="UP000634672"/>
    </source>
</evidence>
<dbReference type="Proteomes" id="UP000634672">
    <property type="component" value="Unassembled WGS sequence"/>
</dbReference>
<feature type="domain" description="HTH lacI-type" evidence="4">
    <location>
        <begin position="7"/>
        <end position="61"/>
    </location>
</feature>
<dbReference type="Pfam" id="PF00356">
    <property type="entry name" value="LacI"/>
    <property type="match status" value="1"/>
</dbReference>
<dbReference type="CDD" id="cd01392">
    <property type="entry name" value="HTH_LacI"/>
    <property type="match status" value="1"/>
</dbReference>
<dbReference type="SMART" id="SM00354">
    <property type="entry name" value="HTH_LACI"/>
    <property type="match status" value="1"/>
</dbReference>
<name>A0ABR7H8R8_9FIRM</name>
<dbReference type="CDD" id="cd06267">
    <property type="entry name" value="PBP1_LacI_sugar_binding-like"/>
    <property type="match status" value="1"/>
</dbReference>